<protein>
    <submittedName>
        <fullName evidence="4">DUF5054 domain-containing protein</fullName>
    </submittedName>
</protein>
<comment type="caution">
    <text evidence="4">The sequence shown here is derived from an EMBL/GenBank/DDBJ whole genome shotgun (WGS) entry which is preliminary data.</text>
</comment>
<evidence type="ECO:0000259" key="2">
    <source>
        <dbReference type="Pfam" id="PF07748"/>
    </source>
</evidence>
<dbReference type="AlphaFoldDB" id="A0A972K1T7"/>
<keyword evidence="5" id="KW-1185">Reference proteome</keyword>
<evidence type="ECO:0000313" key="5">
    <source>
        <dbReference type="Proteomes" id="UP000641588"/>
    </source>
</evidence>
<dbReference type="InterPro" id="IPR041147">
    <property type="entry name" value="GH38_C"/>
</dbReference>
<evidence type="ECO:0000259" key="3">
    <source>
        <dbReference type="Pfam" id="PF17677"/>
    </source>
</evidence>
<feature type="domain" description="Glycosyl hydrolases family 38 C-terminal" evidence="3">
    <location>
        <begin position="836"/>
        <end position="914"/>
    </location>
</feature>
<feature type="domain" description="Glycoside hydrolase family 38 N-terminal" evidence="1">
    <location>
        <begin position="23"/>
        <end position="205"/>
    </location>
</feature>
<dbReference type="InterPro" id="IPR011330">
    <property type="entry name" value="Glyco_hydro/deAcase_b/a-brl"/>
</dbReference>
<proteinExistence type="predicted"/>
<dbReference type="SUPFAM" id="SSF74650">
    <property type="entry name" value="Galactose mutarotase-like"/>
    <property type="match status" value="1"/>
</dbReference>
<evidence type="ECO:0000259" key="1">
    <source>
        <dbReference type="Pfam" id="PF01074"/>
    </source>
</evidence>
<name>A0A972K1T7_9BACL</name>
<dbReference type="GO" id="GO:0009313">
    <property type="term" value="P:oligosaccharide catabolic process"/>
    <property type="evidence" value="ECO:0007669"/>
    <property type="project" value="TreeGrafter"/>
</dbReference>
<dbReference type="InterPro" id="IPR027291">
    <property type="entry name" value="Glyco_hydro_38_N_sf"/>
</dbReference>
<dbReference type="Pfam" id="PF01074">
    <property type="entry name" value="Glyco_hydro_38N"/>
    <property type="match status" value="1"/>
</dbReference>
<dbReference type="Gene3D" id="2.60.40.2220">
    <property type="match status" value="1"/>
</dbReference>
<accession>A0A972K1T7</accession>
<dbReference type="InterPro" id="IPR000602">
    <property type="entry name" value="Glyco_hydro_38_N"/>
</dbReference>
<dbReference type="CDD" id="cd10791">
    <property type="entry name" value="GH38N_AMII_like_1"/>
    <property type="match status" value="1"/>
</dbReference>
<dbReference type="Gene3D" id="2.70.98.30">
    <property type="entry name" value="Golgi alpha-mannosidase II, domain 4"/>
    <property type="match status" value="1"/>
</dbReference>
<dbReference type="Gene3D" id="3.20.110.10">
    <property type="entry name" value="Glycoside hydrolase 38, N terminal domain"/>
    <property type="match status" value="1"/>
</dbReference>
<dbReference type="GO" id="GO:0030246">
    <property type="term" value="F:carbohydrate binding"/>
    <property type="evidence" value="ECO:0007669"/>
    <property type="project" value="InterPro"/>
</dbReference>
<dbReference type="Pfam" id="PF16477">
    <property type="entry name" value="DUF5054"/>
    <property type="match status" value="1"/>
</dbReference>
<dbReference type="GO" id="GO:0006013">
    <property type="term" value="P:mannose metabolic process"/>
    <property type="evidence" value="ECO:0007669"/>
    <property type="project" value="InterPro"/>
</dbReference>
<dbReference type="SUPFAM" id="SSF88713">
    <property type="entry name" value="Glycoside hydrolase/deacetylase"/>
    <property type="match status" value="1"/>
</dbReference>
<dbReference type="PANTHER" id="PTHR46017">
    <property type="entry name" value="ALPHA-MANNOSIDASE 2C1"/>
    <property type="match status" value="1"/>
</dbReference>
<evidence type="ECO:0000313" key="4">
    <source>
        <dbReference type="EMBL" id="NOU94223.1"/>
    </source>
</evidence>
<gene>
    <name evidence="4" type="ORF">GC093_13490</name>
</gene>
<dbReference type="PANTHER" id="PTHR46017:SF1">
    <property type="entry name" value="ALPHA-MANNOSIDASE 2C1"/>
    <property type="match status" value="1"/>
</dbReference>
<dbReference type="Pfam" id="PF07748">
    <property type="entry name" value="Glyco_hydro_38C"/>
    <property type="match status" value="1"/>
</dbReference>
<organism evidence="4 5">
    <name type="scientific">Paenibacillus foliorum</name>
    <dbReference type="NCBI Taxonomy" id="2654974"/>
    <lineage>
        <taxon>Bacteria</taxon>
        <taxon>Bacillati</taxon>
        <taxon>Bacillota</taxon>
        <taxon>Bacilli</taxon>
        <taxon>Bacillales</taxon>
        <taxon>Paenibacillaceae</taxon>
        <taxon>Paenibacillus</taxon>
    </lineage>
</organism>
<sequence>MTVDGSVLSREKETGPMNDRLEKIYVVFKTHFDIGFTGLASDVVHKYKTEMLKEVIAICDKTKDNDPNEKYVWTMSAWPLLQSLQGSDESDKASALKFLEDGQLIWHMLPYTTHTEFCGLEEWIRGMYVSRSLSEKFGYRPKDAKMTDVPGHTWIVPSLLKKAGVEILHLGCNGFSTPPDVPPVFFWEGPDGERLLTFYSKGAYGTGILPPEEWTHPVWLALIHTSDNHGPHEATVIEEMKASIAESGLQAELHIGSLSDFAVDFLSRNPDLPVIRGDLADAWIHGVGTAPREVSRVRELRSRIAAAESALALGMLSGETSDIGGATGLTQQIKSKIDESYEYTLLFGEHTWGMDCKSFLFPRTYDKKSFLKDKSSERYLKMEHSWQEQINYLNKAETSLDAAVGMLTGRVNVTPSKDKKTYRIYNYLGWQRDAFVLLEDIESLGSDEVFIDCANGEQLIWSFTNSGIIVEVKQLPALGYKTIACINQVELQAAYKGSAVEVAATSVDTHATELKGYVNHQESVLENSFVRVKLDNRTGWITSLYDKKLQKEWVEETSEFGFGQYEYNIYSSEEITRYIKKYAYRFYDWGVHDFGKTEYPEQQKRLSFTTELSEIRLIEESDFVRLVCSASSDTSSVSEYGNANETVWSITLMEDSPNIDLEWRFTGKEETPMAESGHLLFPLKLDNPSYRINKLGSVIDPCTDIVRSSNTLLHCCENFVDVSDGNVGMAIIPLDTPLFSIGRNGMWDFEPDYKPEKPEINFNLFNNWWGTNFPQWVGGSLSYRYRLIPHKGDWAEGSVWKQAQETMTPVSGILVGEEHSQSAIADLLPNGLDGMAVTSFKPAEDGDGYILRLREWIGQSREVTVHIALQASEVLKTDLLEYKIKENVCSLIESGADNVNQFRFQTQPFEIHTFRIR</sequence>
<dbReference type="InterPro" id="IPR011682">
    <property type="entry name" value="Glyco_hydro_38_C"/>
</dbReference>
<dbReference type="EMBL" id="WHOD01000055">
    <property type="protein sequence ID" value="NOU94223.1"/>
    <property type="molecule type" value="Genomic_DNA"/>
</dbReference>
<dbReference type="InterPro" id="IPR032482">
    <property type="entry name" value="DUF5054"/>
</dbReference>
<feature type="domain" description="Glycosyl hydrolase family 38 C-terminal" evidence="2">
    <location>
        <begin position="525"/>
        <end position="733"/>
    </location>
</feature>
<reference evidence="4" key="1">
    <citation type="submission" date="2019-10" db="EMBL/GenBank/DDBJ databases">
        <title>Description of Paenibacillus glebae sp. nov.</title>
        <authorList>
            <person name="Carlier A."/>
            <person name="Qi S."/>
        </authorList>
    </citation>
    <scope>NUCLEOTIDE SEQUENCE</scope>
    <source>
        <strain evidence="4">LMG 31456</strain>
    </source>
</reference>
<dbReference type="Pfam" id="PF17677">
    <property type="entry name" value="Glyco_hydro38C2"/>
    <property type="match status" value="1"/>
</dbReference>
<dbReference type="InterPro" id="IPR011013">
    <property type="entry name" value="Gal_mutarotase_sf_dom"/>
</dbReference>
<dbReference type="Proteomes" id="UP000641588">
    <property type="component" value="Unassembled WGS sequence"/>
</dbReference>
<dbReference type="GO" id="GO:0004559">
    <property type="term" value="F:alpha-mannosidase activity"/>
    <property type="evidence" value="ECO:0007669"/>
    <property type="project" value="InterPro"/>
</dbReference>